<keyword evidence="2" id="KW-1185">Reference proteome</keyword>
<name>A0AA35Y014_LACSI</name>
<dbReference type="AlphaFoldDB" id="A0AA35Y014"/>
<organism evidence="1 2">
    <name type="scientific">Lactuca saligna</name>
    <name type="common">Willowleaf lettuce</name>
    <dbReference type="NCBI Taxonomy" id="75948"/>
    <lineage>
        <taxon>Eukaryota</taxon>
        <taxon>Viridiplantae</taxon>
        <taxon>Streptophyta</taxon>
        <taxon>Embryophyta</taxon>
        <taxon>Tracheophyta</taxon>
        <taxon>Spermatophyta</taxon>
        <taxon>Magnoliopsida</taxon>
        <taxon>eudicotyledons</taxon>
        <taxon>Gunneridae</taxon>
        <taxon>Pentapetalae</taxon>
        <taxon>asterids</taxon>
        <taxon>campanulids</taxon>
        <taxon>Asterales</taxon>
        <taxon>Asteraceae</taxon>
        <taxon>Cichorioideae</taxon>
        <taxon>Cichorieae</taxon>
        <taxon>Lactucinae</taxon>
        <taxon>Lactuca</taxon>
    </lineage>
</organism>
<protein>
    <recommendedName>
        <fullName evidence="3">NAC domain-containing protein</fullName>
    </recommendedName>
</protein>
<evidence type="ECO:0000313" key="2">
    <source>
        <dbReference type="Proteomes" id="UP001177003"/>
    </source>
</evidence>
<reference evidence="1" key="1">
    <citation type="submission" date="2023-04" db="EMBL/GenBank/DDBJ databases">
        <authorList>
            <person name="Vijverberg K."/>
            <person name="Xiong W."/>
            <person name="Schranz E."/>
        </authorList>
    </citation>
    <scope>NUCLEOTIDE SEQUENCE</scope>
</reference>
<dbReference type="EMBL" id="OX465086">
    <property type="protein sequence ID" value="CAI9261674.1"/>
    <property type="molecule type" value="Genomic_DNA"/>
</dbReference>
<dbReference type="GO" id="GO:0006355">
    <property type="term" value="P:regulation of DNA-templated transcription"/>
    <property type="evidence" value="ECO:0007669"/>
    <property type="project" value="InterPro"/>
</dbReference>
<evidence type="ECO:0000313" key="1">
    <source>
        <dbReference type="EMBL" id="CAI9261674.1"/>
    </source>
</evidence>
<dbReference type="Gene3D" id="2.170.150.80">
    <property type="entry name" value="NAC domain"/>
    <property type="match status" value="1"/>
</dbReference>
<evidence type="ECO:0008006" key="3">
    <source>
        <dbReference type="Google" id="ProtNLM"/>
    </source>
</evidence>
<sequence length="180" mass="21081">MCSLLRQPADICFHPSHRLIYPIQFLRLISAPDSLAKKSRLPNLVYLKSIGLRVWHLETGVLEYPLWFLVRRGMMTVVLLFIYGFCHGERCKGCKQNTTNGYSVQVDMLSVISSAGRGVTLLYPSSNRRKRMWIKIRWREESFGVRPPKGVKTDWIMHEYRLKESRSQPTKKLRSLRENL</sequence>
<dbReference type="Proteomes" id="UP001177003">
    <property type="component" value="Chromosome 0"/>
</dbReference>
<dbReference type="SUPFAM" id="SSF101941">
    <property type="entry name" value="NAC domain"/>
    <property type="match status" value="1"/>
</dbReference>
<dbReference type="GO" id="GO:0003677">
    <property type="term" value="F:DNA binding"/>
    <property type="evidence" value="ECO:0007669"/>
    <property type="project" value="InterPro"/>
</dbReference>
<gene>
    <name evidence="1" type="ORF">LSALG_LOCUS2454</name>
</gene>
<proteinExistence type="predicted"/>
<dbReference type="InterPro" id="IPR036093">
    <property type="entry name" value="NAC_dom_sf"/>
</dbReference>
<accession>A0AA35Y014</accession>